<reference evidence="1" key="2">
    <citation type="journal article" date="2015" name="Fish Shellfish Immunol.">
        <title>Early steps in the European eel (Anguilla anguilla)-Vibrio vulnificus interaction in the gills: Role of the RtxA13 toxin.</title>
        <authorList>
            <person name="Callol A."/>
            <person name="Pajuelo D."/>
            <person name="Ebbesson L."/>
            <person name="Teles M."/>
            <person name="MacKenzie S."/>
            <person name="Amaro C."/>
        </authorList>
    </citation>
    <scope>NUCLEOTIDE SEQUENCE</scope>
</reference>
<organism evidence="1">
    <name type="scientific">Anguilla anguilla</name>
    <name type="common">European freshwater eel</name>
    <name type="synonym">Muraena anguilla</name>
    <dbReference type="NCBI Taxonomy" id="7936"/>
    <lineage>
        <taxon>Eukaryota</taxon>
        <taxon>Metazoa</taxon>
        <taxon>Chordata</taxon>
        <taxon>Craniata</taxon>
        <taxon>Vertebrata</taxon>
        <taxon>Euteleostomi</taxon>
        <taxon>Actinopterygii</taxon>
        <taxon>Neopterygii</taxon>
        <taxon>Teleostei</taxon>
        <taxon>Anguilliformes</taxon>
        <taxon>Anguillidae</taxon>
        <taxon>Anguilla</taxon>
    </lineage>
</organism>
<sequence>MMDLLFGILPELNLFDWNIQEVCNRGEPLTMAERPLLTEFLRCHVCSEIFQRPCVSSLQPQLL</sequence>
<dbReference type="AlphaFoldDB" id="A0A0E9Q8G3"/>
<reference evidence="1" key="1">
    <citation type="submission" date="2014-11" db="EMBL/GenBank/DDBJ databases">
        <authorList>
            <person name="Amaro Gonzalez C."/>
        </authorList>
    </citation>
    <scope>NUCLEOTIDE SEQUENCE</scope>
</reference>
<accession>A0A0E9Q8G3</accession>
<evidence type="ECO:0000313" key="1">
    <source>
        <dbReference type="EMBL" id="JAH12792.1"/>
    </source>
</evidence>
<dbReference type="EMBL" id="GBXM01095785">
    <property type="protein sequence ID" value="JAH12792.1"/>
    <property type="molecule type" value="Transcribed_RNA"/>
</dbReference>
<proteinExistence type="predicted"/>
<name>A0A0E9Q8G3_ANGAN</name>
<protein>
    <submittedName>
        <fullName evidence="1">Uncharacterized protein</fullName>
    </submittedName>
</protein>